<evidence type="ECO:0000313" key="2">
    <source>
        <dbReference type="EMBL" id="MBP2471906.1"/>
    </source>
</evidence>
<accession>A0ABS5A6G7</accession>
<sequence>MERATVTFAGARQVSAPATCAQRQIWTAISKRLPDAGFYSQLYRVTLYSGPTLSQVLAAVRDVVAAHESLRTTVSWDGGQLVQHVLGSGEVTVDLADLEPGQTSGEAFREWERVMLRTGFRFEVDVPVRVLVAGERGVPVLAGFCVSHLSVDLTALRVVVAEFLARLGGARPLPEYRPPVEHAAYERSPRGRRALDRGLAYWRRHTADAPPPAFPEQRSGHNATLAMDSPAAAAATLVLARRYQVSSGAVLLAAASRVLGRAAGQAHVGLRLLVANRFAPELRTAVANLHQEVPVTVAVDAPFGETARTALRVSLAAYARGHYDPDEVAEVVREHQAENAFPLCFNDIREKRGVLPASVDMPLPPTSQTVLTEHQFQEAEPFFLTVDGDESRWLRFLLSTDTAAMPPEEARRFLLALEAALVGAASSPPT</sequence>
<dbReference type="SUPFAM" id="SSF52777">
    <property type="entry name" value="CoA-dependent acyltransferases"/>
    <property type="match status" value="2"/>
</dbReference>
<reference evidence="2 3" key="1">
    <citation type="submission" date="2021-03" db="EMBL/GenBank/DDBJ databases">
        <title>Sequencing the genomes of 1000 actinobacteria strains.</title>
        <authorList>
            <person name="Klenk H.-P."/>
        </authorList>
    </citation>
    <scope>NUCLEOTIDE SEQUENCE [LARGE SCALE GENOMIC DNA]</scope>
    <source>
        <strain evidence="2 3">DSM 44580</strain>
    </source>
</reference>
<keyword evidence="3" id="KW-1185">Reference proteome</keyword>
<dbReference type="Proteomes" id="UP001519363">
    <property type="component" value="Unassembled WGS sequence"/>
</dbReference>
<dbReference type="EMBL" id="JAGIOO010000001">
    <property type="protein sequence ID" value="MBP2471906.1"/>
    <property type="molecule type" value="Genomic_DNA"/>
</dbReference>
<dbReference type="PANTHER" id="PTHR45527:SF1">
    <property type="entry name" value="FATTY ACID SYNTHASE"/>
    <property type="match status" value="1"/>
</dbReference>
<dbReference type="Gene3D" id="3.30.559.10">
    <property type="entry name" value="Chloramphenicol acetyltransferase-like domain"/>
    <property type="match status" value="1"/>
</dbReference>
<protein>
    <recommendedName>
        <fullName evidence="1">Condensation domain-containing protein</fullName>
    </recommendedName>
</protein>
<gene>
    <name evidence="2" type="ORF">JOF53_000778</name>
</gene>
<dbReference type="InterPro" id="IPR001242">
    <property type="entry name" value="Condensation_dom"/>
</dbReference>
<dbReference type="RefSeq" id="WP_086786227.1">
    <property type="nucleotide sequence ID" value="NZ_JAGIOO010000001.1"/>
</dbReference>
<dbReference type="Pfam" id="PF00668">
    <property type="entry name" value="Condensation"/>
    <property type="match status" value="1"/>
</dbReference>
<proteinExistence type="predicted"/>
<dbReference type="Gene3D" id="3.30.559.30">
    <property type="entry name" value="Nonribosomal peptide synthetase, condensation domain"/>
    <property type="match status" value="1"/>
</dbReference>
<organism evidence="2 3">
    <name type="scientific">Crossiella equi</name>
    <dbReference type="NCBI Taxonomy" id="130796"/>
    <lineage>
        <taxon>Bacteria</taxon>
        <taxon>Bacillati</taxon>
        <taxon>Actinomycetota</taxon>
        <taxon>Actinomycetes</taxon>
        <taxon>Pseudonocardiales</taxon>
        <taxon>Pseudonocardiaceae</taxon>
        <taxon>Crossiella</taxon>
    </lineage>
</organism>
<dbReference type="InterPro" id="IPR023213">
    <property type="entry name" value="CAT-like_dom_sf"/>
</dbReference>
<name>A0ABS5A6G7_9PSEU</name>
<dbReference type="PANTHER" id="PTHR45527">
    <property type="entry name" value="NONRIBOSOMAL PEPTIDE SYNTHETASE"/>
    <property type="match status" value="1"/>
</dbReference>
<evidence type="ECO:0000313" key="3">
    <source>
        <dbReference type="Proteomes" id="UP001519363"/>
    </source>
</evidence>
<feature type="domain" description="Condensation" evidence="1">
    <location>
        <begin position="15"/>
        <end position="339"/>
    </location>
</feature>
<comment type="caution">
    <text evidence="2">The sequence shown here is derived from an EMBL/GenBank/DDBJ whole genome shotgun (WGS) entry which is preliminary data.</text>
</comment>
<evidence type="ECO:0000259" key="1">
    <source>
        <dbReference type="Pfam" id="PF00668"/>
    </source>
</evidence>